<dbReference type="EMBL" id="HADW01015535">
    <property type="protein sequence ID" value="SBP16935.1"/>
    <property type="molecule type" value="Transcribed_RNA"/>
</dbReference>
<evidence type="ECO:0000313" key="1">
    <source>
        <dbReference type="EMBL" id="SBP16935.1"/>
    </source>
</evidence>
<organism evidence="1">
    <name type="scientific">Iconisemion striatum</name>
    <dbReference type="NCBI Taxonomy" id="60296"/>
    <lineage>
        <taxon>Eukaryota</taxon>
        <taxon>Metazoa</taxon>
        <taxon>Chordata</taxon>
        <taxon>Craniata</taxon>
        <taxon>Vertebrata</taxon>
        <taxon>Euteleostomi</taxon>
        <taxon>Actinopterygii</taxon>
        <taxon>Neopterygii</taxon>
        <taxon>Teleostei</taxon>
        <taxon>Neoteleostei</taxon>
        <taxon>Acanthomorphata</taxon>
        <taxon>Ovalentaria</taxon>
        <taxon>Atherinomorphae</taxon>
        <taxon>Cyprinodontiformes</taxon>
        <taxon>Nothobranchiidae</taxon>
        <taxon>Iconisemion</taxon>
    </lineage>
</organism>
<dbReference type="AlphaFoldDB" id="A0A1A7XGG2"/>
<accession>A0A1A7XGG2</accession>
<feature type="non-terminal residue" evidence="1">
    <location>
        <position position="53"/>
    </location>
</feature>
<protein>
    <submittedName>
        <fullName evidence="1">Uncharacterized protein</fullName>
    </submittedName>
</protein>
<reference evidence="1" key="1">
    <citation type="submission" date="2016-05" db="EMBL/GenBank/DDBJ databases">
        <authorList>
            <person name="Lavstsen T."/>
            <person name="Jespersen J.S."/>
        </authorList>
    </citation>
    <scope>NUCLEOTIDE SEQUENCE</scope>
    <source>
        <tissue evidence="1">Brain</tissue>
    </source>
</reference>
<feature type="non-terminal residue" evidence="1">
    <location>
        <position position="1"/>
    </location>
</feature>
<reference evidence="1" key="2">
    <citation type="submission" date="2016-06" db="EMBL/GenBank/DDBJ databases">
        <title>The genome of a short-lived fish provides insights into sex chromosome evolution and the genetic control of aging.</title>
        <authorList>
            <person name="Reichwald K."/>
            <person name="Felder M."/>
            <person name="Petzold A."/>
            <person name="Koch P."/>
            <person name="Groth M."/>
            <person name="Platzer M."/>
        </authorList>
    </citation>
    <scope>NUCLEOTIDE SEQUENCE</scope>
    <source>
        <tissue evidence="1">Brain</tissue>
    </source>
</reference>
<name>A0A1A7XGG2_9TELE</name>
<proteinExistence type="predicted"/>
<gene>
    <name evidence="1" type="primary">Nfu_g_1_015436</name>
</gene>
<sequence length="53" mass="6068">EIRYFGHFRLRRAGESSAVKMRFPVEMFCSGPAEVSMGPQRMASRATVEMVSW</sequence>